<dbReference type="Proteomes" id="UP000649753">
    <property type="component" value="Unassembled WGS sequence"/>
</dbReference>
<gene>
    <name evidence="5" type="ORF">H4W31_006386</name>
</gene>
<name>A0A927MFH5_9ACTN</name>
<dbReference type="PROSITE" id="PS01124">
    <property type="entry name" value="HTH_ARAC_FAMILY_2"/>
    <property type="match status" value="1"/>
</dbReference>
<organism evidence="5 6">
    <name type="scientific">Plantactinospora soyae</name>
    <dbReference type="NCBI Taxonomy" id="1544732"/>
    <lineage>
        <taxon>Bacteria</taxon>
        <taxon>Bacillati</taxon>
        <taxon>Actinomycetota</taxon>
        <taxon>Actinomycetes</taxon>
        <taxon>Micromonosporales</taxon>
        <taxon>Micromonosporaceae</taxon>
        <taxon>Plantactinospora</taxon>
    </lineage>
</organism>
<dbReference type="InterPro" id="IPR009057">
    <property type="entry name" value="Homeodomain-like_sf"/>
</dbReference>
<keyword evidence="2" id="KW-0238">DNA-binding</keyword>
<keyword evidence="1" id="KW-0805">Transcription regulation</keyword>
<dbReference type="PANTHER" id="PTHR46796">
    <property type="entry name" value="HTH-TYPE TRANSCRIPTIONAL ACTIVATOR RHAS-RELATED"/>
    <property type="match status" value="1"/>
</dbReference>
<dbReference type="Gene3D" id="1.10.10.60">
    <property type="entry name" value="Homeodomain-like"/>
    <property type="match status" value="2"/>
</dbReference>
<sequence>MRRTTRFDMGGYAGFDADRFVVRHLSSWDDAGWRSLLVQRFEHLGAAGAMTLPASTDHHLWLITGGAGLMRLQTADGWREHPIVAGHVGRATPGVPTEVRYTASTPMSSVHVHLPVDVVERVTGELGRRPASCTDDDDLLAPLLRSVAAAADQRADAMYADAAAEFLAVHLATRSGGTSPGREDARVRKAITLMREQLDQPLTLADLAAAAWLSPYHFLRVFKQATGETPARYRTRLRVREAARLLDAGRTVSEAAVRCGFSSPAHLSSAFLRETGMRPSQYRLR</sequence>
<dbReference type="InterPro" id="IPR050204">
    <property type="entry name" value="AraC_XylS_family_regulators"/>
</dbReference>
<protein>
    <submittedName>
        <fullName evidence="5">AraC family transcriptional regulator</fullName>
    </submittedName>
</protein>
<evidence type="ECO:0000313" key="5">
    <source>
        <dbReference type="EMBL" id="MBE1490748.1"/>
    </source>
</evidence>
<dbReference type="SUPFAM" id="SSF46689">
    <property type="entry name" value="Homeodomain-like"/>
    <property type="match status" value="2"/>
</dbReference>
<evidence type="ECO:0000259" key="4">
    <source>
        <dbReference type="PROSITE" id="PS01124"/>
    </source>
</evidence>
<evidence type="ECO:0000256" key="1">
    <source>
        <dbReference type="ARBA" id="ARBA00023015"/>
    </source>
</evidence>
<dbReference type="Pfam" id="PF12833">
    <property type="entry name" value="HTH_18"/>
    <property type="match status" value="1"/>
</dbReference>
<evidence type="ECO:0000256" key="2">
    <source>
        <dbReference type="ARBA" id="ARBA00023125"/>
    </source>
</evidence>
<evidence type="ECO:0000256" key="3">
    <source>
        <dbReference type="ARBA" id="ARBA00023163"/>
    </source>
</evidence>
<dbReference type="GO" id="GO:0043565">
    <property type="term" value="F:sequence-specific DNA binding"/>
    <property type="evidence" value="ECO:0007669"/>
    <property type="project" value="InterPro"/>
</dbReference>
<keyword evidence="6" id="KW-1185">Reference proteome</keyword>
<accession>A0A927MFH5</accession>
<feature type="domain" description="HTH araC/xylS-type" evidence="4">
    <location>
        <begin position="188"/>
        <end position="285"/>
    </location>
</feature>
<dbReference type="AlphaFoldDB" id="A0A927MFH5"/>
<dbReference type="EMBL" id="JADBEB010000001">
    <property type="protein sequence ID" value="MBE1490748.1"/>
    <property type="molecule type" value="Genomic_DNA"/>
</dbReference>
<dbReference type="GO" id="GO:0003700">
    <property type="term" value="F:DNA-binding transcription factor activity"/>
    <property type="evidence" value="ECO:0007669"/>
    <property type="project" value="InterPro"/>
</dbReference>
<keyword evidence="3" id="KW-0804">Transcription</keyword>
<dbReference type="InterPro" id="IPR018060">
    <property type="entry name" value="HTH_AraC"/>
</dbReference>
<proteinExistence type="predicted"/>
<dbReference type="RefSeq" id="WP_318783517.1">
    <property type="nucleotide sequence ID" value="NZ_JADBEB010000001.1"/>
</dbReference>
<reference evidence="5" key="1">
    <citation type="submission" date="2020-10" db="EMBL/GenBank/DDBJ databases">
        <title>Sequencing the genomes of 1000 actinobacteria strains.</title>
        <authorList>
            <person name="Klenk H.-P."/>
        </authorList>
    </citation>
    <scope>NUCLEOTIDE SEQUENCE</scope>
    <source>
        <strain evidence="5">DSM 46832</strain>
    </source>
</reference>
<evidence type="ECO:0000313" key="6">
    <source>
        <dbReference type="Proteomes" id="UP000649753"/>
    </source>
</evidence>
<dbReference type="SMART" id="SM00342">
    <property type="entry name" value="HTH_ARAC"/>
    <property type="match status" value="1"/>
</dbReference>
<comment type="caution">
    <text evidence="5">The sequence shown here is derived from an EMBL/GenBank/DDBJ whole genome shotgun (WGS) entry which is preliminary data.</text>
</comment>